<dbReference type="AlphaFoldDB" id="A0A345E292"/>
<feature type="region of interest" description="Disordered" evidence="1">
    <location>
        <begin position="296"/>
        <end position="315"/>
    </location>
</feature>
<sequence length="345" mass="38372">MAPKRNEPQKFGSMNRRTLLTTFGTGAVIGLSGCSELRTTADSETDTEDPAESQPATPDPVYRLEVTDLQFDLTELRTSTLDQHDRAHVRRNHAVQPTITLQKDGERIDPDLLSDLTLETGAGTRVETTETGHVPEYAVETGQRLTVRGAVDGEPVRDDIAARKALPESFLIDGKIVDGRGVLYETSWNTPYRFDSHTTEREEFLETRATLRDEMAAERVLERIDTERIRENWRTLRSHDYTERELKGFMLANARASVVGTPSEESVLGIGRHDAIAQAVNEEKNSPGAVLPPVRGGVHRSAQQQAGRLHPTEHQPLQLVAVEGGVRGRGLVSRVRSRRGSRTRE</sequence>
<evidence type="ECO:0000313" key="2">
    <source>
        <dbReference type="EMBL" id="AXG06314.1"/>
    </source>
</evidence>
<gene>
    <name evidence="2" type="ORF">DU500_07645</name>
</gene>
<dbReference type="RefSeq" id="WP_114585453.1">
    <property type="nucleotide sequence ID" value="NZ_CP031150.1"/>
</dbReference>
<proteinExistence type="predicted"/>
<reference evidence="2 3" key="1">
    <citation type="submission" date="2018-07" db="EMBL/GenBank/DDBJ databases">
        <title>Genome sequences of Haloplanus sp. CBA1113.</title>
        <authorList>
            <person name="Kim Y.B."/>
            <person name="Roh S.W."/>
        </authorList>
    </citation>
    <scope>NUCLEOTIDE SEQUENCE [LARGE SCALE GENOMIC DNA]</scope>
    <source>
        <strain evidence="2 3">CBA1113</strain>
    </source>
</reference>
<dbReference type="PROSITE" id="PS51257">
    <property type="entry name" value="PROKAR_LIPOPROTEIN"/>
    <property type="match status" value="1"/>
</dbReference>
<dbReference type="EMBL" id="CP031150">
    <property type="protein sequence ID" value="AXG06314.1"/>
    <property type="molecule type" value="Genomic_DNA"/>
</dbReference>
<keyword evidence="3" id="KW-1185">Reference proteome</keyword>
<evidence type="ECO:0000313" key="3">
    <source>
        <dbReference type="Proteomes" id="UP000253273"/>
    </source>
</evidence>
<accession>A0A345E292</accession>
<dbReference type="Proteomes" id="UP000253273">
    <property type="component" value="Chromosome"/>
</dbReference>
<dbReference type="GeneID" id="37283248"/>
<name>A0A345E292_9EURY</name>
<dbReference type="KEGG" id="haj:DU500_07645"/>
<protein>
    <submittedName>
        <fullName evidence="2">Uncharacterized protein</fullName>
    </submittedName>
</protein>
<organism evidence="2 3">
    <name type="scientific">Haloplanus rubicundus</name>
    <dbReference type="NCBI Taxonomy" id="1547898"/>
    <lineage>
        <taxon>Archaea</taxon>
        <taxon>Methanobacteriati</taxon>
        <taxon>Methanobacteriota</taxon>
        <taxon>Stenosarchaea group</taxon>
        <taxon>Halobacteria</taxon>
        <taxon>Halobacteriales</taxon>
        <taxon>Haloferacaceae</taxon>
        <taxon>Haloplanus</taxon>
    </lineage>
</organism>
<evidence type="ECO:0000256" key="1">
    <source>
        <dbReference type="SAM" id="MobiDB-lite"/>
    </source>
</evidence>
<feature type="region of interest" description="Disordered" evidence="1">
    <location>
        <begin position="35"/>
        <end position="61"/>
    </location>
</feature>